<dbReference type="InterPro" id="IPR003798">
    <property type="entry name" value="DNA_recombination_RmuC"/>
</dbReference>
<keyword evidence="4" id="KW-0233">DNA recombination</keyword>
<evidence type="ECO:0000256" key="2">
    <source>
        <dbReference type="ARBA" id="ARBA00009840"/>
    </source>
</evidence>
<evidence type="ECO:0000256" key="4">
    <source>
        <dbReference type="ARBA" id="ARBA00023172"/>
    </source>
</evidence>
<reference evidence="5 6" key="1">
    <citation type="submission" date="2019-07" db="EMBL/GenBank/DDBJ databases">
        <title>Tomitella cavernea sp. nov., an actinomycete isolated from soil.</title>
        <authorList>
            <person name="Cheng J."/>
        </authorList>
    </citation>
    <scope>NUCLEOTIDE SEQUENCE [LARGE SCALE GENOMIC DNA]</scope>
    <source>
        <strain evidence="5 6">HY188</strain>
    </source>
</reference>
<evidence type="ECO:0000313" key="5">
    <source>
        <dbReference type="EMBL" id="QDQ99127.1"/>
    </source>
</evidence>
<dbReference type="GO" id="GO:0006310">
    <property type="term" value="P:DNA recombination"/>
    <property type="evidence" value="ECO:0007669"/>
    <property type="project" value="UniProtKB-KW"/>
</dbReference>
<dbReference type="Proteomes" id="UP000317344">
    <property type="component" value="Chromosome"/>
</dbReference>
<protein>
    <submittedName>
        <fullName evidence="5">DNA recombination protein RmuC</fullName>
    </submittedName>
</protein>
<gene>
    <name evidence="5" type="ORF">FO059_07195</name>
</gene>
<keyword evidence="3" id="KW-0175">Coiled coil</keyword>
<comment type="function">
    <text evidence="1">Involved in DNA recombination.</text>
</comment>
<sequence>MDGITAVMLVAALVLGAVVGWLAHAARVGDRLARAEATMDAREEGRQTWEASLGSVNDAAARRNAGEVGERMGQVVAPLRDALGALSEQLRLLEHDRVGAYAGISEQVAAMHHSNRELSTQTTQLVSALRAPQVRGRWGELQLERVVELAGMARHCDFDTQVTAESATDGPAARVRPDMIIRLSGGRRIVVDAKVPLSAYLDALSATREQERQKLMFSHASQLRAHVDKLAAKAYWRAFDPTPEFVVLFVPGDPFLDAAVSTDKGLFEYAMAKNVVLATPTTLVALLRTVALGWRHEALSQEAQTIHTLGTELARRLETMSQHFDRVGDRLGKAVESFNATAASYESRVMVTARRLSELQMTDANLPPIRQVESVPRVVAWTDTPTRGGAADGAVGG</sequence>
<reference evidence="5 6" key="2">
    <citation type="submission" date="2019-07" db="EMBL/GenBank/DDBJ databases">
        <authorList>
            <person name="Huang Y."/>
        </authorList>
    </citation>
    <scope>NUCLEOTIDE SEQUENCE [LARGE SCALE GENOMIC DNA]</scope>
    <source>
        <strain evidence="5 6">HY188</strain>
    </source>
</reference>
<proteinExistence type="inferred from homology"/>
<dbReference type="PANTHER" id="PTHR30563">
    <property type="entry name" value="DNA RECOMBINATION PROTEIN RMUC"/>
    <property type="match status" value="1"/>
</dbReference>
<organism evidence="5 6">
    <name type="scientific">Tomitella fengzijianii</name>
    <dbReference type="NCBI Taxonomy" id="2597660"/>
    <lineage>
        <taxon>Bacteria</taxon>
        <taxon>Bacillati</taxon>
        <taxon>Actinomycetota</taxon>
        <taxon>Actinomycetes</taxon>
        <taxon>Mycobacteriales</taxon>
        <taxon>Tomitella</taxon>
    </lineage>
</organism>
<evidence type="ECO:0000256" key="3">
    <source>
        <dbReference type="ARBA" id="ARBA00023054"/>
    </source>
</evidence>
<dbReference type="KEGG" id="toy:FO059_07195"/>
<dbReference type="AlphaFoldDB" id="A0A516X7T7"/>
<name>A0A516X7T7_9ACTN</name>
<evidence type="ECO:0000313" key="6">
    <source>
        <dbReference type="Proteomes" id="UP000317344"/>
    </source>
</evidence>
<accession>A0A516X7T7</accession>
<dbReference type="OrthoDB" id="370725at2"/>
<dbReference type="Pfam" id="PF02646">
    <property type="entry name" value="RmuC"/>
    <property type="match status" value="1"/>
</dbReference>
<keyword evidence="6" id="KW-1185">Reference proteome</keyword>
<dbReference type="EMBL" id="CP041765">
    <property type="protein sequence ID" value="QDQ99127.1"/>
    <property type="molecule type" value="Genomic_DNA"/>
</dbReference>
<dbReference type="RefSeq" id="WP_143910531.1">
    <property type="nucleotide sequence ID" value="NZ_CP041765.1"/>
</dbReference>
<comment type="similarity">
    <text evidence="2">Belongs to the RmuC family.</text>
</comment>
<dbReference type="PANTHER" id="PTHR30563:SF0">
    <property type="entry name" value="DNA RECOMBINATION PROTEIN RMUC"/>
    <property type="match status" value="1"/>
</dbReference>
<evidence type="ECO:0000256" key="1">
    <source>
        <dbReference type="ARBA" id="ARBA00003416"/>
    </source>
</evidence>